<gene>
    <name evidence="2" type="ORF">BDBG_17723</name>
</gene>
<evidence type="ECO:0000313" key="2">
    <source>
        <dbReference type="EMBL" id="OAT12919.1"/>
    </source>
</evidence>
<reference evidence="3" key="1">
    <citation type="journal article" date="2015" name="PLoS Genet.">
        <title>The dynamic genome and transcriptome of the human fungal pathogen Blastomyces and close relative Emmonsia.</title>
        <authorList>
            <person name="Munoz J.F."/>
            <person name="Gauthier G.M."/>
            <person name="Desjardins C.A."/>
            <person name="Gallo J.E."/>
            <person name="Holder J."/>
            <person name="Sullivan T.D."/>
            <person name="Marty A.J."/>
            <person name="Carmen J.C."/>
            <person name="Chen Z."/>
            <person name="Ding L."/>
            <person name="Gujja S."/>
            <person name="Magrini V."/>
            <person name="Misas E."/>
            <person name="Mitreva M."/>
            <person name="Priest M."/>
            <person name="Saif S."/>
            <person name="Whiston E.A."/>
            <person name="Young S."/>
            <person name="Zeng Q."/>
            <person name="Goldman W.E."/>
            <person name="Mardis E.R."/>
            <person name="Taylor J.W."/>
            <person name="McEwen J.G."/>
            <person name="Clay O.K."/>
            <person name="Klein B.S."/>
            <person name="Cuomo C.A."/>
        </authorList>
    </citation>
    <scope>NUCLEOTIDE SEQUENCE [LARGE SCALE GENOMIC DNA]</scope>
    <source>
        <strain evidence="3">SLH14081</strain>
    </source>
</reference>
<sequence length="110" mass="12576">FPSAFVIIIILKLTVAKNISIFQYPLVLVYDRTRTESIHHTAYSIQHTAYGWFGPARSQPDQPPFDSVCQSFDHRHHHHHHHHLLLPVQSETSCAGSRSHSTRRRSAVCG</sequence>
<keyword evidence="3" id="KW-1185">Reference proteome</keyword>
<evidence type="ECO:0008006" key="4">
    <source>
        <dbReference type="Google" id="ProtNLM"/>
    </source>
</evidence>
<organism evidence="2 3">
    <name type="scientific">Blastomyces gilchristii (strain SLH14081)</name>
    <name type="common">Blastomyces dermatitidis</name>
    <dbReference type="NCBI Taxonomy" id="559298"/>
    <lineage>
        <taxon>Eukaryota</taxon>
        <taxon>Fungi</taxon>
        <taxon>Dikarya</taxon>
        <taxon>Ascomycota</taxon>
        <taxon>Pezizomycotina</taxon>
        <taxon>Eurotiomycetes</taxon>
        <taxon>Eurotiomycetidae</taxon>
        <taxon>Onygenales</taxon>
        <taxon>Ajellomycetaceae</taxon>
        <taxon>Blastomyces</taxon>
    </lineage>
</organism>
<feature type="non-terminal residue" evidence="2">
    <location>
        <position position="1"/>
    </location>
</feature>
<dbReference type="KEGG" id="bgh:BDBG_17723"/>
<proteinExistence type="predicted"/>
<dbReference type="GeneID" id="42529327"/>
<feature type="chain" id="PRO_5008107647" description="Secreted protein" evidence="1">
    <location>
        <begin position="17"/>
        <end position="110"/>
    </location>
</feature>
<dbReference type="Proteomes" id="UP000002038">
    <property type="component" value="Unassembled WGS sequence"/>
</dbReference>
<protein>
    <recommendedName>
        <fullName evidence="4">Secreted protein</fullName>
    </recommendedName>
</protein>
<name>A0A179V0B7_BLAGS</name>
<dbReference type="AlphaFoldDB" id="A0A179V0B7"/>
<keyword evidence="1" id="KW-0732">Signal</keyword>
<feature type="signal peptide" evidence="1">
    <location>
        <begin position="1"/>
        <end position="16"/>
    </location>
</feature>
<dbReference type="VEuPathDB" id="FungiDB:BDBG_17723"/>
<evidence type="ECO:0000256" key="1">
    <source>
        <dbReference type="SAM" id="SignalP"/>
    </source>
</evidence>
<evidence type="ECO:0000313" key="3">
    <source>
        <dbReference type="Proteomes" id="UP000002038"/>
    </source>
</evidence>
<dbReference type="RefSeq" id="XP_031580625.1">
    <property type="nucleotide sequence ID" value="XM_031725377.1"/>
</dbReference>
<dbReference type="EMBL" id="GG657469">
    <property type="protein sequence ID" value="OAT12919.1"/>
    <property type="molecule type" value="Genomic_DNA"/>
</dbReference>
<accession>A0A179V0B7</accession>